<dbReference type="PRINTS" id="PR01398">
    <property type="entry name" value="ISCHRISMTASE"/>
</dbReference>
<evidence type="ECO:0000256" key="3">
    <source>
        <dbReference type="ARBA" id="ARBA00012100"/>
    </source>
</evidence>
<name>A0AA95L2Z7_9BACL</name>
<dbReference type="AlphaFoldDB" id="A0AA95L2Z7"/>
<sequence length="366" mass="40191">MGIPAIFPYSMPAEAELPANKVAWRPDPQRAVLLIHDMQNYFLKPYNTAESPIVELFSNISRIRSECAKLGIPVVYSAQLGGQRPDERGLLQDFWGPGIGTDPFEAQIAAEVAPGVQDIQMTKWRYSAFQRTDLLQWMRDQARDQLIVSGIYAHIGCLLSSCEAFMQDIQPFFVADAVADFSLEKHKLALTYAAERCAVTLTTQRLLAELNAATSANGPGGNQEHSLSSSYPPQTAGTGRNLPSPNQTGQSARSSLQAAASASQDIAASPSLAAKPSSYEQLRQQVADLLQEAAEEIGGQDNLVELWGLDSIRIMSLAERFSREGEEIAFTELAERPTLDNWWQLLSARMSPSIPNVDYFLLGKEV</sequence>
<dbReference type="Pfam" id="PF00857">
    <property type="entry name" value="Isochorismatase"/>
    <property type="match status" value="1"/>
</dbReference>
<protein>
    <recommendedName>
        <fullName evidence="3">isochorismatase</fullName>
        <ecNumber evidence="3">3.3.2.1</ecNumber>
    </recommendedName>
</protein>
<feature type="domain" description="Carrier" evidence="8">
    <location>
        <begin position="276"/>
        <end position="350"/>
    </location>
</feature>
<comment type="pathway">
    <text evidence="1">Siderophore biosynthesis.</text>
</comment>
<dbReference type="Gene3D" id="1.10.1200.10">
    <property type="entry name" value="ACP-like"/>
    <property type="match status" value="1"/>
</dbReference>
<feature type="compositionally biased region" description="Polar residues" evidence="7">
    <location>
        <begin position="215"/>
        <end position="249"/>
    </location>
</feature>
<keyword evidence="6" id="KW-0596">Phosphopantetheine</keyword>
<dbReference type="PANTHER" id="PTHR43540">
    <property type="entry name" value="PEROXYUREIDOACRYLATE/UREIDOACRYLATE AMIDOHYDROLASE-RELATED"/>
    <property type="match status" value="1"/>
</dbReference>
<keyword evidence="4" id="KW-0378">Hydrolase</keyword>
<feature type="modified residue" description="O-(pantetheine 4'-phosphoryl)serine" evidence="6">
    <location>
        <position position="311"/>
    </location>
</feature>
<keyword evidence="6" id="KW-0597">Phosphoprotein</keyword>
<evidence type="ECO:0000256" key="4">
    <source>
        <dbReference type="ARBA" id="ARBA00022801"/>
    </source>
</evidence>
<evidence type="ECO:0000256" key="1">
    <source>
        <dbReference type="ARBA" id="ARBA00004924"/>
    </source>
</evidence>
<dbReference type="RefSeq" id="WP_283928402.1">
    <property type="nucleotide sequence ID" value="NZ_CP126084.1"/>
</dbReference>
<dbReference type="Proteomes" id="UP001177943">
    <property type="component" value="Chromosome"/>
</dbReference>
<dbReference type="PIRSF" id="PIRSF001111">
    <property type="entry name" value="Isochorismatase"/>
    <property type="match status" value="1"/>
</dbReference>
<comment type="cofactor">
    <cofactor evidence="6">
        <name>pantetheine 4'-phosphate</name>
        <dbReference type="ChEBI" id="CHEBI:47942"/>
    </cofactor>
    <text evidence="6">Binds 1 phosphopantetheine covalently.</text>
</comment>
<feature type="compositionally biased region" description="Low complexity" evidence="7">
    <location>
        <begin position="250"/>
        <end position="260"/>
    </location>
</feature>
<dbReference type="InterPro" id="IPR050272">
    <property type="entry name" value="Isochorismatase-like_hydrls"/>
</dbReference>
<evidence type="ECO:0000313" key="10">
    <source>
        <dbReference type="Proteomes" id="UP001177943"/>
    </source>
</evidence>
<evidence type="ECO:0000256" key="5">
    <source>
        <dbReference type="ARBA" id="ARBA00048590"/>
    </source>
</evidence>
<proteinExistence type="inferred from homology"/>
<dbReference type="InterPro" id="IPR000868">
    <property type="entry name" value="Isochorismatase-like_dom"/>
</dbReference>
<dbReference type="InterPro" id="IPR036380">
    <property type="entry name" value="Isochorismatase-like_sf"/>
</dbReference>
<dbReference type="PROSITE" id="PS50075">
    <property type="entry name" value="CARRIER"/>
    <property type="match status" value="1"/>
</dbReference>
<accession>A0AA95L2Z7</accession>
<dbReference type="GO" id="GO:0008908">
    <property type="term" value="F:isochorismatase activity"/>
    <property type="evidence" value="ECO:0007669"/>
    <property type="project" value="UniProtKB-EC"/>
</dbReference>
<dbReference type="SUPFAM" id="SSF47336">
    <property type="entry name" value="ACP-like"/>
    <property type="match status" value="1"/>
</dbReference>
<dbReference type="Pfam" id="PF00550">
    <property type="entry name" value="PP-binding"/>
    <property type="match status" value="1"/>
</dbReference>
<evidence type="ECO:0000259" key="8">
    <source>
        <dbReference type="PROSITE" id="PS50075"/>
    </source>
</evidence>
<dbReference type="EC" id="3.3.2.1" evidence="3"/>
<dbReference type="SUPFAM" id="SSF52499">
    <property type="entry name" value="Isochorismatase-like hydrolases"/>
    <property type="match status" value="1"/>
</dbReference>
<dbReference type="InterPro" id="IPR016291">
    <property type="entry name" value="Isochorismatase"/>
</dbReference>
<organism evidence="9 10">
    <name type="scientific">Paenibacillus woosongensis</name>
    <dbReference type="NCBI Taxonomy" id="307580"/>
    <lineage>
        <taxon>Bacteria</taxon>
        <taxon>Bacillati</taxon>
        <taxon>Bacillota</taxon>
        <taxon>Bacilli</taxon>
        <taxon>Bacillales</taxon>
        <taxon>Paenibacillaceae</taxon>
        <taxon>Paenibacillus</taxon>
    </lineage>
</organism>
<reference evidence="9" key="1">
    <citation type="submission" date="2023-05" db="EMBL/GenBank/DDBJ databases">
        <title>Comparative genomics of Bacillaceae isolates and their secondary metabolite potential.</title>
        <authorList>
            <person name="Song L."/>
            <person name="Nielsen L.J."/>
            <person name="Mohite O."/>
            <person name="Xu X."/>
            <person name="Weber T."/>
            <person name="Kovacs A.T."/>
        </authorList>
    </citation>
    <scope>NUCLEOTIDE SEQUENCE</scope>
    <source>
        <strain evidence="9">B2_4</strain>
    </source>
</reference>
<evidence type="ECO:0000256" key="2">
    <source>
        <dbReference type="ARBA" id="ARBA00006336"/>
    </source>
</evidence>
<dbReference type="InterPro" id="IPR009081">
    <property type="entry name" value="PP-bd_ACP"/>
</dbReference>
<evidence type="ECO:0000256" key="7">
    <source>
        <dbReference type="SAM" id="MobiDB-lite"/>
    </source>
</evidence>
<gene>
    <name evidence="9" type="ORF">QNH46_10245</name>
</gene>
<dbReference type="EMBL" id="CP126084">
    <property type="protein sequence ID" value="WHX51446.1"/>
    <property type="molecule type" value="Genomic_DNA"/>
</dbReference>
<dbReference type="Gene3D" id="3.40.50.850">
    <property type="entry name" value="Isochorismatase-like"/>
    <property type="match status" value="1"/>
</dbReference>
<evidence type="ECO:0000313" key="9">
    <source>
        <dbReference type="EMBL" id="WHX51446.1"/>
    </source>
</evidence>
<comment type="similarity">
    <text evidence="2">Belongs to the isochorismatase family.</text>
</comment>
<dbReference type="InterPro" id="IPR036736">
    <property type="entry name" value="ACP-like_sf"/>
</dbReference>
<comment type="catalytic activity">
    <reaction evidence="5">
        <text>isochorismate + H2O = (2S,3S)-2,3-dihydroxy-2,3-dihydrobenzoate + pyruvate</text>
        <dbReference type="Rhea" id="RHEA:11112"/>
        <dbReference type="ChEBI" id="CHEBI:15361"/>
        <dbReference type="ChEBI" id="CHEBI:15377"/>
        <dbReference type="ChEBI" id="CHEBI:29780"/>
        <dbReference type="ChEBI" id="CHEBI:58764"/>
        <dbReference type="EC" id="3.3.2.1"/>
    </reaction>
</comment>
<feature type="region of interest" description="Disordered" evidence="7">
    <location>
        <begin position="215"/>
        <end position="260"/>
    </location>
</feature>
<dbReference type="KEGG" id="pwn:QNH46_10245"/>
<evidence type="ECO:0000256" key="6">
    <source>
        <dbReference type="PIRSR" id="PIRSR001111-50"/>
    </source>
</evidence>
<dbReference type="PANTHER" id="PTHR43540:SF3">
    <property type="entry name" value="ENTEROBACTIN SYNTHASE COMPONENT B"/>
    <property type="match status" value="1"/>
</dbReference>